<proteinExistence type="predicted"/>
<dbReference type="OrthoDB" id="2269034at2759"/>
<organism evidence="3 4">
    <name type="scientific">Serendipita indica (strain DSM 11827)</name>
    <name type="common">Root endophyte fungus</name>
    <name type="synonym">Piriformospora indica</name>
    <dbReference type="NCBI Taxonomy" id="1109443"/>
    <lineage>
        <taxon>Eukaryota</taxon>
        <taxon>Fungi</taxon>
        <taxon>Dikarya</taxon>
        <taxon>Basidiomycota</taxon>
        <taxon>Agaricomycotina</taxon>
        <taxon>Agaricomycetes</taxon>
        <taxon>Sebacinales</taxon>
        <taxon>Serendipitaceae</taxon>
        <taxon>Serendipita</taxon>
    </lineage>
</organism>
<accession>G4TRD3</accession>
<feature type="compositionally biased region" description="Basic and acidic residues" evidence="2">
    <location>
        <begin position="45"/>
        <end position="60"/>
    </location>
</feature>
<feature type="region of interest" description="Disordered" evidence="2">
    <location>
        <begin position="1"/>
        <end position="77"/>
    </location>
</feature>
<evidence type="ECO:0000313" key="4">
    <source>
        <dbReference type="Proteomes" id="UP000007148"/>
    </source>
</evidence>
<dbReference type="Proteomes" id="UP000007148">
    <property type="component" value="Unassembled WGS sequence"/>
</dbReference>
<keyword evidence="4" id="KW-1185">Reference proteome</keyword>
<evidence type="ECO:0008006" key="5">
    <source>
        <dbReference type="Google" id="ProtNLM"/>
    </source>
</evidence>
<dbReference type="HOGENOM" id="CLU_446969_0_0_1"/>
<dbReference type="Gene3D" id="3.80.10.10">
    <property type="entry name" value="Ribonuclease Inhibitor"/>
    <property type="match status" value="1"/>
</dbReference>
<protein>
    <recommendedName>
        <fullName evidence="5">F-box domain-containing protein</fullName>
    </recommendedName>
</protein>
<dbReference type="InParanoid" id="G4TRD3"/>
<dbReference type="InterPro" id="IPR032675">
    <property type="entry name" value="LRR_dom_sf"/>
</dbReference>
<evidence type="ECO:0000256" key="2">
    <source>
        <dbReference type="SAM" id="MobiDB-lite"/>
    </source>
</evidence>
<dbReference type="AlphaFoldDB" id="G4TRD3"/>
<dbReference type="EMBL" id="CAFZ01000260">
    <property type="protein sequence ID" value="CCA73876.1"/>
    <property type="molecule type" value="Genomic_DNA"/>
</dbReference>
<feature type="coiled-coil region" evidence="1">
    <location>
        <begin position="103"/>
        <end position="137"/>
    </location>
</feature>
<gene>
    <name evidence="3" type="ORF">PIIN_07829</name>
</gene>
<reference evidence="3 4" key="1">
    <citation type="journal article" date="2011" name="PLoS Pathog.">
        <title>Endophytic Life Strategies Decoded by Genome and Transcriptome Analyses of the Mutualistic Root Symbiont Piriformospora indica.</title>
        <authorList>
            <person name="Zuccaro A."/>
            <person name="Lahrmann U."/>
            <person name="Guldener U."/>
            <person name="Langen G."/>
            <person name="Pfiffi S."/>
            <person name="Biedenkopf D."/>
            <person name="Wong P."/>
            <person name="Samans B."/>
            <person name="Grimm C."/>
            <person name="Basiewicz M."/>
            <person name="Murat C."/>
            <person name="Martin F."/>
            <person name="Kogel K.H."/>
        </authorList>
    </citation>
    <scope>NUCLEOTIDE SEQUENCE [LARGE SCALE GENOMIC DNA]</scope>
    <source>
        <strain evidence="3 4">DSM 11827</strain>
    </source>
</reference>
<keyword evidence="1" id="KW-0175">Coiled coil</keyword>
<sequence length="611" mass="69503">MTRVKRKVKEVNYVESSASDDDLSSDNERPSPFRPRKRPAALSERPMKEIKKTSTDRVLSDAEASEGTSTTDEQRKESLQLAKNSCDSSAALEVYKAPTAEELVQTRSLIQQEEAQLDKLKIRHSDLLVQLQIIEQQQTLLSKSIEWRRSSISPFHSLPHDILAMIFQSSEDVSPWVWMSMNRMTRAVAMQTRSLWSKILITTDPSLSWSWSRNRWSFGRERCNTVLRLQRALARSAGGKVDIKLFIPYRNGTWLNTKDKAIVNDLITTLETAQFRISCLDLYDNQSSIIESLSLSKFTFSALEYVSLTTKMVSVFQRIQETATALRSLQLGIIPGEKLVWKMRTDNIITIMNLRTSPGNWGETIGPGIYEVISLAKNLSYLILHDTIILETVSKSTLVLPSLEHLVIDNCTLRIRLELPRLETLELSRSRVGVSGQDLVMPCLKELKLQRASEIVKGIKAPKLESLDMQTDVNSFIQLVECSIKKGYMAPRVLTLCVDNSRVDEDDFLTALDSIHSLRDLAFHGTGLRKKFFDWFAGASLASKSKSPRRTPICTQLQRFRLDGTYAGNKNTGKAMSKWLHQAVKVRQNAQYPLDEILFKESLDHEWERLS</sequence>
<name>G4TRD3_SERID</name>
<comment type="caution">
    <text evidence="3">The sequence shown here is derived from an EMBL/GenBank/DDBJ whole genome shotgun (WGS) entry which is preliminary data.</text>
</comment>
<dbReference type="SUPFAM" id="SSF52047">
    <property type="entry name" value="RNI-like"/>
    <property type="match status" value="1"/>
</dbReference>
<evidence type="ECO:0000313" key="3">
    <source>
        <dbReference type="EMBL" id="CCA73876.1"/>
    </source>
</evidence>
<evidence type="ECO:0000256" key="1">
    <source>
        <dbReference type="SAM" id="Coils"/>
    </source>
</evidence>